<dbReference type="SMART" id="SM00228">
    <property type="entry name" value="PDZ"/>
    <property type="match status" value="1"/>
</dbReference>
<dbReference type="PANTHER" id="PTHR42837:SF2">
    <property type="entry name" value="MEMBRANE METALLOPROTEASE ARASP2, CHLOROPLASTIC-RELATED"/>
    <property type="match status" value="1"/>
</dbReference>
<comment type="cofactor">
    <cofactor evidence="1">
        <name>Zn(2+)</name>
        <dbReference type="ChEBI" id="CHEBI:29105"/>
    </cofactor>
</comment>
<keyword evidence="6" id="KW-0378">Hydrolase</keyword>
<keyword evidence="14" id="KW-1185">Reference proteome</keyword>
<evidence type="ECO:0000256" key="8">
    <source>
        <dbReference type="ARBA" id="ARBA00022989"/>
    </source>
</evidence>
<dbReference type="GO" id="GO:0006508">
    <property type="term" value="P:proteolysis"/>
    <property type="evidence" value="ECO:0007669"/>
    <property type="project" value="UniProtKB-KW"/>
</dbReference>
<dbReference type="PANTHER" id="PTHR42837">
    <property type="entry name" value="REGULATOR OF SIGMA-E PROTEASE RSEP"/>
    <property type="match status" value="1"/>
</dbReference>
<dbReference type="SUPFAM" id="SSF50156">
    <property type="entry name" value="PDZ domain-like"/>
    <property type="match status" value="1"/>
</dbReference>
<evidence type="ECO:0000313" key="13">
    <source>
        <dbReference type="EMBL" id="MDP9832144.1"/>
    </source>
</evidence>
<dbReference type="CDD" id="cd06163">
    <property type="entry name" value="S2P-M50_PDZ_RseP-like"/>
    <property type="match status" value="1"/>
</dbReference>
<feature type="transmembrane region" description="Helical" evidence="11">
    <location>
        <begin position="357"/>
        <end position="378"/>
    </location>
</feature>
<comment type="subcellular location">
    <subcellularLocation>
        <location evidence="2">Membrane</location>
        <topology evidence="2">Multi-pass membrane protein</topology>
    </subcellularLocation>
</comment>
<name>A0ABT9PHF6_9ACTO</name>
<evidence type="ECO:0000256" key="5">
    <source>
        <dbReference type="ARBA" id="ARBA00022692"/>
    </source>
</evidence>
<dbReference type="Gene3D" id="2.30.42.10">
    <property type="match status" value="1"/>
</dbReference>
<dbReference type="GO" id="GO:0008233">
    <property type="term" value="F:peptidase activity"/>
    <property type="evidence" value="ECO:0007669"/>
    <property type="project" value="UniProtKB-KW"/>
</dbReference>
<evidence type="ECO:0000256" key="1">
    <source>
        <dbReference type="ARBA" id="ARBA00001947"/>
    </source>
</evidence>
<evidence type="ECO:0000259" key="12">
    <source>
        <dbReference type="SMART" id="SM00228"/>
    </source>
</evidence>
<evidence type="ECO:0000256" key="4">
    <source>
        <dbReference type="ARBA" id="ARBA00022670"/>
    </source>
</evidence>
<gene>
    <name evidence="13" type="ORF">J2S45_000823</name>
</gene>
<keyword evidence="7" id="KW-0862">Zinc</keyword>
<dbReference type="Pfam" id="PF02163">
    <property type="entry name" value="Peptidase_M50"/>
    <property type="match status" value="1"/>
</dbReference>
<dbReference type="RefSeq" id="WP_296932129.1">
    <property type="nucleotide sequence ID" value="NZ_JAUSQL010000001.1"/>
</dbReference>
<evidence type="ECO:0000256" key="9">
    <source>
        <dbReference type="ARBA" id="ARBA00023049"/>
    </source>
</evidence>
<dbReference type="InterPro" id="IPR036034">
    <property type="entry name" value="PDZ_sf"/>
</dbReference>
<evidence type="ECO:0000313" key="14">
    <source>
        <dbReference type="Proteomes" id="UP001230145"/>
    </source>
</evidence>
<evidence type="ECO:0000256" key="3">
    <source>
        <dbReference type="ARBA" id="ARBA00007931"/>
    </source>
</evidence>
<dbReference type="Proteomes" id="UP001230145">
    <property type="component" value="Unassembled WGS sequence"/>
</dbReference>
<dbReference type="InterPro" id="IPR001478">
    <property type="entry name" value="PDZ"/>
</dbReference>
<protein>
    <submittedName>
        <fullName evidence="13">Membrane-associated protease RseP (Regulator of RpoE activity)</fullName>
    </submittedName>
</protein>
<dbReference type="InterPro" id="IPR008915">
    <property type="entry name" value="Peptidase_M50"/>
</dbReference>
<keyword evidence="8 11" id="KW-1133">Transmembrane helix</keyword>
<keyword evidence="5 11" id="KW-0812">Transmembrane</keyword>
<evidence type="ECO:0000256" key="10">
    <source>
        <dbReference type="ARBA" id="ARBA00023136"/>
    </source>
</evidence>
<sequence>MAAIGIVFLIVGLLASVGIHELGHLVPAKRFGVKVSQYFIGFGPTLWSTTRGGTEYGIKAIPLGGFVRIAGMLAPARAGTPVEKNGQVTLAEEARRASAAELGPGEEHQAFWRLPAAKKLAVMFGGPLTNLVLATLLIGVVISGIGVAQPTTTVGAISPCVGEVEADQCAGKPESPASRSALRVGDVVVSWAGRQVTTWPELSAAIAEGGTGPVTVGVVRGGEPVDVLITPIPVRRTVVDGGQAVLDESGQPLTREVPYAGISPAYERQRQPLTRAAAVTGNVAVGTAKVVLTLPTQLWNMATELLTGGERDRSGVVGIVGVADIAGNITSSSAAHYTAVDRLGDLTMLLAGLNMSLFVFNMIPLLPLDGGHILGALIEGSRRRLAKIRGKADPGPFDTARLLPLSNVVFFALIAMTVLLVVADIVNPVV</sequence>
<dbReference type="InterPro" id="IPR004387">
    <property type="entry name" value="Pept_M50_Zn"/>
</dbReference>
<evidence type="ECO:0000256" key="2">
    <source>
        <dbReference type="ARBA" id="ARBA00004141"/>
    </source>
</evidence>
<proteinExistence type="inferred from homology"/>
<accession>A0ABT9PHF6</accession>
<evidence type="ECO:0000256" key="11">
    <source>
        <dbReference type="SAM" id="Phobius"/>
    </source>
</evidence>
<feature type="transmembrane region" description="Helical" evidence="11">
    <location>
        <begin position="399"/>
        <end position="423"/>
    </location>
</feature>
<dbReference type="EMBL" id="JAUSQL010000001">
    <property type="protein sequence ID" value="MDP9832144.1"/>
    <property type="molecule type" value="Genomic_DNA"/>
</dbReference>
<feature type="domain" description="PDZ" evidence="12">
    <location>
        <begin position="136"/>
        <end position="222"/>
    </location>
</feature>
<keyword evidence="4 13" id="KW-0645">Protease</keyword>
<keyword evidence="10 11" id="KW-0472">Membrane</keyword>
<evidence type="ECO:0000256" key="6">
    <source>
        <dbReference type="ARBA" id="ARBA00022801"/>
    </source>
</evidence>
<reference evidence="13 14" key="1">
    <citation type="submission" date="2023-07" db="EMBL/GenBank/DDBJ databases">
        <title>Sequencing the genomes of 1000 actinobacteria strains.</title>
        <authorList>
            <person name="Klenk H.-P."/>
        </authorList>
    </citation>
    <scope>NUCLEOTIDE SEQUENCE [LARGE SCALE GENOMIC DNA]</scope>
    <source>
        <strain evidence="13 14">DSM 19515</strain>
    </source>
</reference>
<evidence type="ECO:0000256" key="7">
    <source>
        <dbReference type="ARBA" id="ARBA00022833"/>
    </source>
</evidence>
<organism evidence="13 14">
    <name type="scientific">Trueperella abortisuis</name>
    <dbReference type="NCBI Taxonomy" id="445930"/>
    <lineage>
        <taxon>Bacteria</taxon>
        <taxon>Bacillati</taxon>
        <taxon>Actinomycetota</taxon>
        <taxon>Actinomycetes</taxon>
        <taxon>Actinomycetales</taxon>
        <taxon>Actinomycetaceae</taxon>
        <taxon>Trueperella</taxon>
    </lineage>
</organism>
<comment type="similarity">
    <text evidence="3">Belongs to the peptidase M50B family.</text>
</comment>
<comment type="caution">
    <text evidence="13">The sequence shown here is derived from an EMBL/GenBank/DDBJ whole genome shotgun (WGS) entry which is preliminary data.</text>
</comment>
<keyword evidence="9" id="KW-0482">Metalloprotease</keyword>